<dbReference type="EMBL" id="BAAAID010000005">
    <property type="protein sequence ID" value="GAA0919934.1"/>
    <property type="molecule type" value="Genomic_DNA"/>
</dbReference>
<reference evidence="2" key="1">
    <citation type="journal article" date="2019" name="Int. J. Syst. Evol. Microbiol.">
        <title>The Global Catalogue of Microorganisms (GCM) 10K type strain sequencing project: providing services to taxonomists for standard genome sequencing and annotation.</title>
        <authorList>
            <consortium name="The Broad Institute Genomics Platform"/>
            <consortium name="The Broad Institute Genome Sequencing Center for Infectious Disease"/>
            <person name="Wu L."/>
            <person name="Ma J."/>
        </authorList>
    </citation>
    <scope>NUCLEOTIDE SEQUENCE [LARGE SCALE GENOMIC DNA]</scope>
    <source>
        <strain evidence="2">JCM 11444</strain>
    </source>
</reference>
<evidence type="ECO:0000313" key="2">
    <source>
        <dbReference type="Proteomes" id="UP001500418"/>
    </source>
</evidence>
<comment type="caution">
    <text evidence="1">The sequence shown here is derived from an EMBL/GenBank/DDBJ whole genome shotgun (WGS) entry which is preliminary data.</text>
</comment>
<protein>
    <submittedName>
        <fullName evidence="1">Uncharacterized protein</fullName>
    </submittedName>
</protein>
<sequence>MMRAIPITAPVGIWRPWIVRATSGMRSAGRSIRWPACSSTQPGFQPGLRRPERFSIVLAPVRMQVAHGCLMVMPRIQSPSGSTGLAALMRLAPTGACPGGPHVGR</sequence>
<keyword evidence="2" id="KW-1185">Reference proteome</keyword>
<evidence type="ECO:0000313" key="1">
    <source>
        <dbReference type="EMBL" id="GAA0919934.1"/>
    </source>
</evidence>
<gene>
    <name evidence="1" type="ORF">GCM10009575_012350</name>
</gene>
<name>A0ABP3ZGB5_9ACTN</name>
<accession>A0ABP3ZGB5</accession>
<organism evidence="1 2">
    <name type="scientific">Streptomyces rhizosphaericus</name>
    <dbReference type="NCBI Taxonomy" id="114699"/>
    <lineage>
        <taxon>Bacteria</taxon>
        <taxon>Bacillati</taxon>
        <taxon>Actinomycetota</taxon>
        <taxon>Actinomycetes</taxon>
        <taxon>Kitasatosporales</taxon>
        <taxon>Streptomycetaceae</taxon>
        <taxon>Streptomyces</taxon>
        <taxon>Streptomyces violaceusniger group</taxon>
    </lineage>
</organism>
<dbReference type="Proteomes" id="UP001500418">
    <property type="component" value="Unassembled WGS sequence"/>
</dbReference>
<proteinExistence type="predicted"/>